<dbReference type="PRINTS" id="PR00465">
    <property type="entry name" value="EP450IV"/>
</dbReference>
<reference evidence="8" key="1">
    <citation type="journal article" date="2020" name="Stud. Mycol.">
        <title>101 Dothideomycetes genomes: a test case for predicting lifestyles and emergence of pathogens.</title>
        <authorList>
            <person name="Haridas S."/>
            <person name="Albert R."/>
            <person name="Binder M."/>
            <person name="Bloem J."/>
            <person name="Labutti K."/>
            <person name="Salamov A."/>
            <person name="Andreopoulos B."/>
            <person name="Baker S."/>
            <person name="Barry K."/>
            <person name="Bills G."/>
            <person name="Bluhm B."/>
            <person name="Cannon C."/>
            <person name="Castanera R."/>
            <person name="Culley D."/>
            <person name="Daum C."/>
            <person name="Ezra D."/>
            <person name="Gonzalez J."/>
            <person name="Henrissat B."/>
            <person name="Kuo A."/>
            <person name="Liang C."/>
            <person name="Lipzen A."/>
            <person name="Lutzoni F."/>
            <person name="Magnuson J."/>
            <person name="Mondo S."/>
            <person name="Nolan M."/>
            <person name="Ohm R."/>
            <person name="Pangilinan J."/>
            <person name="Park H.-J."/>
            <person name="Ramirez L."/>
            <person name="Alfaro M."/>
            <person name="Sun H."/>
            <person name="Tritt A."/>
            <person name="Yoshinaga Y."/>
            <person name="Zwiers L.-H."/>
            <person name="Turgeon B."/>
            <person name="Goodwin S."/>
            <person name="Spatafora J."/>
            <person name="Crous P."/>
            <person name="Grigoriev I."/>
        </authorList>
    </citation>
    <scope>NUCLEOTIDE SEQUENCE</scope>
    <source>
        <strain evidence="8">CBS 113818</strain>
    </source>
</reference>
<protein>
    <submittedName>
        <fullName evidence="8">Cytochrome P450</fullName>
    </submittedName>
</protein>
<keyword evidence="3 5" id="KW-0479">Metal-binding</keyword>
<dbReference type="GO" id="GO:0020037">
    <property type="term" value="F:heme binding"/>
    <property type="evidence" value="ECO:0007669"/>
    <property type="project" value="InterPro"/>
</dbReference>
<dbReference type="PROSITE" id="PS00086">
    <property type="entry name" value="CYTOCHROME_P450"/>
    <property type="match status" value="1"/>
</dbReference>
<keyword evidence="4 5" id="KW-0408">Iron</keyword>
<keyword evidence="7" id="KW-0812">Transmembrane</keyword>
<keyword evidence="5 6" id="KW-0349">Heme</keyword>
<sequence>MLPLPYVPLLACALAIIVLLYIFYLIRWVSDAWPLSRIPNAHPSSPFTSIWILYARYRGNEIFAVSAAHSRHGPVVRLGPREVSIRTADKSIHRLHNKKVIKSTWYSFFANNGATNTMSSLGHQEHSARRKRVLHVYSKSWLQSSEHMRQCITKILDERLLPTLRAKSKTMDSTDALSLSSSLGLDIVSAYFFGLNVAPNFMQNAAKRDQWRHAYDQSHGHDLMFWAQEILTLFPGLKHLFEPCSEDVKRMTAWLNQWCLHLCELADLGLSSDHGSGNFPEVYAHLKSAVAREMVTGRLRISEQEAKVEIGSELLDHIGATLAKALYEVSRDSSIQQDLHTELRSVKLQLLDQASASSHARCLDQLPILNGVIKEALRLRPTHPEGQPRISPPNGITICDQYIPAGVRINSYPYLLHRLEATFARPEEFIPSRWDKRSEAQVEFNFEAQERNFWAFGRGPRICLGSHLTVHILQHILAAIYINFETSIHSDSDWEKHGEFVSGTADEALCLHFRSLEGKD</sequence>
<feature type="binding site" description="axial binding residue" evidence="5">
    <location>
        <position position="463"/>
    </location>
    <ligand>
        <name>heme</name>
        <dbReference type="ChEBI" id="CHEBI:30413"/>
    </ligand>
    <ligandPart>
        <name>Fe</name>
        <dbReference type="ChEBI" id="CHEBI:18248"/>
    </ligandPart>
</feature>
<dbReference type="SUPFAM" id="SSF48264">
    <property type="entry name" value="Cytochrome P450"/>
    <property type="match status" value="1"/>
</dbReference>
<accession>A0A6A7ANR8</accession>
<dbReference type="GO" id="GO:0004497">
    <property type="term" value="F:monooxygenase activity"/>
    <property type="evidence" value="ECO:0007669"/>
    <property type="project" value="UniProtKB-KW"/>
</dbReference>
<dbReference type="AlphaFoldDB" id="A0A6A7ANR8"/>
<keyword evidence="7" id="KW-1133">Transmembrane helix</keyword>
<evidence type="ECO:0000256" key="5">
    <source>
        <dbReference type="PIRSR" id="PIRSR602403-1"/>
    </source>
</evidence>
<keyword evidence="6" id="KW-0503">Monooxygenase</keyword>
<evidence type="ECO:0000256" key="1">
    <source>
        <dbReference type="ARBA" id="ARBA00001971"/>
    </source>
</evidence>
<dbReference type="InterPro" id="IPR036396">
    <property type="entry name" value="Cyt_P450_sf"/>
</dbReference>
<dbReference type="InterPro" id="IPR001128">
    <property type="entry name" value="Cyt_P450"/>
</dbReference>
<evidence type="ECO:0000256" key="6">
    <source>
        <dbReference type="RuleBase" id="RU000461"/>
    </source>
</evidence>
<dbReference type="EMBL" id="MU006216">
    <property type="protein sequence ID" value="KAF2834049.1"/>
    <property type="molecule type" value="Genomic_DNA"/>
</dbReference>
<keyword evidence="9" id="KW-1185">Reference proteome</keyword>
<dbReference type="PANTHER" id="PTHR24305:SF166">
    <property type="entry name" value="CYTOCHROME P450 12A4, MITOCHONDRIAL-RELATED"/>
    <property type="match status" value="1"/>
</dbReference>
<gene>
    <name evidence="8" type="ORF">CC86DRAFT_278119</name>
</gene>
<dbReference type="GO" id="GO:0016705">
    <property type="term" value="F:oxidoreductase activity, acting on paired donors, with incorporation or reduction of molecular oxygen"/>
    <property type="evidence" value="ECO:0007669"/>
    <property type="project" value="InterPro"/>
</dbReference>
<dbReference type="InterPro" id="IPR017972">
    <property type="entry name" value="Cyt_P450_CS"/>
</dbReference>
<keyword evidence="6" id="KW-0560">Oxidoreductase</keyword>
<dbReference type="InterPro" id="IPR050121">
    <property type="entry name" value="Cytochrome_P450_monoxygenase"/>
</dbReference>
<feature type="transmembrane region" description="Helical" evidence="7">
    <location>
        <begin position="6"/>
        <end position="26"/>
    </location>
</feature>
<organism evidence="8 9">
    <name type="scientific">Ophiobolus disseminans</name>
    <dbReference type="NCBI Taxonomy" id="1469910"/>
    <lineage>
        <taxon>Eukaryota</taxon>
        <taxon>Fungi</taxon>
        <taxon>Dikarya</taxon>
        <taxon>Ascomycota</taxon>
        <taxon>Pezizomycotina</taxon>
        <taxon>Dothideomycetes</taxon>
        <taxon>Pleosporomycetidae</taxon>
        <taxon>Pleosporales</taxon>
        <taxon>Pleosporineae</taxon>
        <taxon>Phaeosphaeriaceae</taxon>
        <taxon>Ophiobolus</taxon>
    </lineage>
</organism>
<dbReference type="Gene3D" id="1.10.630.10">
    <property type="entry name" value="Cytochrome P450"/>
    <property type="match status" value="1"/>
</dbReference>
<name>A0A6A7ANR8_9PLEO</name>
<evidence type="ECO:0000256" key="2">
    <source>
        <dbReference type="ARBA" id="ARBA00010617"/>
    </source>
</evidence>
<dbReference type="Pfam" id="PF00067">
    <property type="entry name" value="p450"/>
    <property type="match status" value="1"/>
</dbReference>
<dbReference type="GO" id="GO:0005506">
    <property type="term" value="F:iron ion binding"/>
    <property type="evidence" value="ECO:0007669"/>
    <property type="project" value="InterPro"/>
</dbReference>
<proteinExistence type="inferred from homology"/>
<comment type="similarity">
    <text evidence="2 6">Belongs to the cytochrome P450 family.</text>
</comment>
<comment type="cofactor">
    <cofactor evidence="1 5">
        <name>heme</name>
        <dbReference type="ChEBI" id="CHEBI:30413"/>
    </cofactor>
</comment>
<dbReference type="OrthoDB" id="1470350at2759"/>
<evidence type="ECO:0000313" key="8">
    <source>
        <dbReference type="EMBL" id="KAF2834049.1"/>
    </source>
</evidence>
<evidence type="ECO:0000256" key="7">
    <source>
        <dbReference type="SAM" id="Phobius"/>
    </source>
</evidence>
<evidence type="ECO:0000256" key="4">
    <source>
        <dbReference type="ARBA" id="ARBA00023004"/>
    </source>
</evidence>
<dbReference type="Proteomes" id="UP000799424">
    <property type="component" value="Unassembled WGS sequence"/>
</dbReference>
<evidence type="ECO:0000256" key="3">
    <source>
        <dbReference type="ARBA" id="ARBA00022723"/>
    </source>
</evidence>
<dbReference type="InterPro" id="IPR002403">
    <property type="entry name" value="Cyt_P450_E_grp-IV"/>
</dbReference>
<keyword evidence="7" id="KW-0472">Membrane</keyword>
<dbReference type="PANTHER" id="PTHR24305">
    <property type="entry name" value="CYTOCHROME P450"/>
    <property type="match status" value="1"/>
</dbReference>
<evidence type="ECO:0000313" key="9">
    <source>
        <dbReference type="Proteomes" id="UP000799424"/>
    </source>
</evidence>